<feature type="transmembrane region" description="Helical" evidence="10">
    <location>
        <begin position="269"/>
        <end position="290"/>
    </location>
</feature>
<dbReference type="SUPFAM" id="SSF103491">
    <property type="entry name" value="Preprotein translocase SecY subunit"/>
    <property type="match status" value="1"/>
</dbReference>
<feature type="transmembrane region" description="Helical" evidence="10">
    <location>
        <begin position="181"/>
        <end position="198"/>
    </location>
</feature>
<dbReference type="Proteomes" id="UP000438983">
    <property type="component" value="Chromosome"/>
</dbReference>
<reference evidence="12 13" key="1">
    <citation type="submission" date="2019-12" db="EMBL/GenBank/DDBJ databases">
        <title>Complete genome sequence of Pseudomonas stutzeri.</title>
        <authorList>
            <person name="Lim S.R."/>
            <person name="Kim J.H."/>
        </authorList>
    </citation>
    <scope>NUCLEOTIDE SEQUENCE [LARGE SCALE GENOMIC DNA]</scope>
    <source>
        <strain evidence="12 13">PM101005</strain>
    </source>
</reference>
<dbReference type="InterPro" id="IPR023201">
    <property type="entry name" value="SecY_dom_sf"/>
</dbReference>
<dbReference type="GO" id="GO:0006605">
    <property type="term" value="P:protein targeting"/>
    <property type="evidence" value="ECO:0007669"/>
    <property type="project" value="UniProtKB-UniRule"/>
</dbReference>
<keyword evidence="3 10" id="KW-0813">Transport</keyword>
<dbReference type="OrthoDB" id="9809248at2"/>
<name>A0A6I6LI39_STUST</name>
<dbReference type="PIRSF" id="PIRSF004557">
    <property type="entry name" value="SecY"/>
    <property type="match status" value="1"/>
</dbReference>
<feature type="transmembrane region" description="Helical" evidence="10">
    <location>
        <begin position="210"/>
        <end position="232"/>
    </location>
</feature>
<dbReference type="PRINTS" id="PR00303">
    <property type="entry name" value="SECYTRNLCASE"/>
</dbReference>
<dbReference type="AlphaFoldDB" id="A0A6I6LI39"/>
<dbReference type="Gene3D" id="1.10.3370.10">
    <property type="entry name" value="SecY subunit domain"/>
    <property type="match status" value="1"/>
</dbReference>
<dbReference type="HAMAP" id="MF_01465">
    <property type="entry name" value="SecY"/>
    <property type="match status" value="1"/>
</dbReference>
<feature type="transmembrane region" description="Helical" evidence="10">
    <location>
        <begin position="20"/>
        <end position="38"/>
    </location>
</feature>
<dbReference type="PROSITE" id="PS00755">
    <property type="entry name" value="SECY_1"/>
    <property type="match status" value="1"/>
</dbReference>
<evidence type="ECO:0000256" key="9">
    <source>
        <dbReference type="ARBA" id="ARBA00039733"/>
    </source>
</evidence>
<protein>
    <recommendedName>
        <fullName evidence="9 10">Protein translocase subunit SecY</fullName>
    </recommendedName>
</protein>
<comment type="subunit">
    <text evidence="10">Component of the Sec protein translocase complex. Heterotrimer consisting of SecY, SecE and SecG subunits. The heterotrimers can form oligomers, although 1 heterotrimer is thought to be able to translocate proteins. Interacts with the ribosome. Interacts with SecDF, and other proteins may be involved. Interacts with SecA.</text>
</comment>
<dbReference type="PANTHER" id="PTHR10906">
    <property type="entry name" value="SECY/SEC61-ALPHA FAMILY MEMBER"/>
    <property type="match status" value="1"/>
</dbReference>
<dbReference type="GO" id="GO:0065002">
    <property type="term" value="P:intracellular protein transmembrane transport"/>
    <property type="evidence" value="ECO:0007669"/>
    <property type="project" value="UniProtKB-UniRule"/>
</dbReference>
<dbReference type="Pfam" id="PF00344">
    <property type="entry name" value="SecY"/>
    <property type="match status" value="1"/>
</dbReference>
<comment type="subcellular location">
    <subcellularLocation>
        <location evidence="10">Cell membrane</location>
        <topology evidence="10">Multi-pass membrane protein</topology>
    </subcellularLocation>
    <subcellularLocation>
        <location evidence="1">Membrane</location>
        <topology evidence="1">Multi-pass membrane protein</topology>
    </subcellularLocation>
</comment>
<evidence type="ECO:0000256" key="10">
    <source>
        <dbReference type="HAMAP-Rule" id="MF_01465"/>
    </source>
</evidence>
<dbReference type="EMBL" id="CP046902">
    <property type="protein sequence ID" value="QGZ28537.1"/>
    <property type="molecule type" value="Genomic_DNA"/>
</dbReference>
<dbReference type="FunFam" id="1.10.3370.10:FF:000001">
    <property type="entry name" value="Preprotein translocase subunit SecY"/>
    <property type="match status" value="1"/>
</dbReference>
<evidence type="ECO:0000313" key="13">
    <source>
        <dbReference type="Proteomes" id="UP000438983"/>
    </source>
</evidence>
<dbReference type="InterPro" id="IPR002208">
    <property type="entry name" value="SecY/SEC61-alpha"/>
</dbReference>
<dbReference type="GO" id="GO:0005886">
    <property type="term" value="C:plasma membrane"/>
    <property type="evidence" value="ECO:0007669"/>
    <property type="project" value="UniProtKB-SubCell"/>
</dbReference>
<keyword evidence="5 10" id="KW-0653">Protein transport</keyword>
<feature type="transmembrane region" description="Helical" evidence="10">
    <location>
        <begin position="118"/>
        <end position="143"/>
    </location>
</feature>
<keyword evidence="10" id="KW-1003">Cell membrane</keyword>
<keyword evidence="7 10" id="KW-0811">Translocation</keyword>
<evidence type="ECO:0000256" key="4">
    <source>
        <dbReference type="ARBA" id="ARBA00022692"/>
    </source>
</evidence>
<keyword evidence="8 10" id="KW-0472">Membrane</keyword>
<evidence type="ECO:0000256" key="5">
    <source>
        <dbReference type="ARBA" id="ARBA00022927"/>
    </source>
</evidence>
<dbReference type="GO" id="GO:0043952">
    <property type="term" value="P:protein transport by the Sec complex"/>
    <property type="evidence" value="ECO:0007669"/>
    <property type="project" value="UniProtKB-UniRule"/>
</dbReference>
<gene>
    <name evidence="10 12" type="primary">secY</name>
    <name evidence="12" type="ORF">GQA94_00075</name>
</gene>
<feature type="transmembrane region" description="Helical" evidence="10">
    <location>
        <begin position="368"/>
        <end position="386"/>
    </location>
</feature>
<dbReference type="RefSeq" id="WP_158186162.1">
    <property type="nucleotide sequence ID" value="NZ_CP046902.1"/>
</dbReference>
<evidence type="ECO:0000256" key="6">
    <source>
        <dbReference type="ARBA" id="ARBA00022989"/>
    </source>
</evidence>
<evidence type="ECO:0000256" key="8">
    <source>
        <dbReference type="ARBA" id="ARBA00023136"/>
    </source>
</evidence>
<comment type="similarity">
    <text evidence="2 10 11">Belongs to the SecY/SEC61-alpha family.</text>
</comment>
<evidence type="ECO:0000256" key="1">
    <source>
        <dbReference type="ARBA" id="ARBA00004141"/>
    </source>
</evidence>
<sequence length="442" mass="47812">MAKQGALSALSNGGLSELWARLRFLLMAIIVYRIGAHIPVPGINPDRLAELFRQNEGTILSLFNMFSGGALERMSIFALGIMPYISASIIMQLMTAVSPQLEQLKKEGEAGRRKISQYTRYGTLVLAIVQAIGMSVGLAGQGVAFSTDFGFYFVAITTFVAGAMFMMWLGEQITERGVGNGISMLIFAGIVAGLPGALGQSFESARQGDVNIIALLAVGLLAVAIIGFVVFIERGQRRIAVHYAKRQQGRKVFAAQTSHLPLKVNMAGVIPAIFASSILLFPASLGQWFGQSENMGWLADISQSIAPGQPLNILLFSAGIIFFCFFYTALMFNPKDVAENLKKSGAFIPGIRPGEQSARYIDGVLTRLTMFGALYMTAVCLLPQFLVVAANVPFYLGGTSLLIVVVVVMDFMSQVQSHLMSHQYDSLMKKANLKGYGSGMLR</sequence>
<evidence type="ECO:0000256" key="7">
    <source>
        <dbReference type="ARBA" id="ARBA00023010"/>
    </source>
</evidence>
<organism evidence="12 13">
    <name type="scientific">Stutzerimonas stutzeri</name>
    <name type="common">Pseudomonas stutzeri</name>
    <dbReference type="NCBI Taxonomy" id="316"/>
    <lineage>
        <taxon>Bacteria</taxon>
        <taxon>Pseudomonadati</taxon>
        <taxon>Pseudomonadota</taxon>
        <taxon>Gammaproteobacteria</taxon>
        <taxon>Pseudomonadales</taxon>
        <taxon>Pseudomonadaceae</taxon>
        <taxon>Stutzerimonas</taxon>
    </lineage>
</organism>
<proteinExistence type="inferred from homology"/>
<evidence type="ECO:0000256" key="11">
    <source>
        <dbReference type="RuleBase" id="RU004349"/>
    </source>
</evidence>
<dbReference type="NCBIfam" id="TIGR00967">
    <property type="entry name" value="3a0501s007"/>
    <property type="match status" value="1"/>
</dbReference>
<accession>A0A6I6LI39</accession>
<evidence type="ECO:0000256" key="3">
    <source>
        <dbReference type="ARBA" id="ARBA00022448"/>
    </source>
</evidence>
<keyword evidence="6 10" id="KW-1133">Transmembrane helix</keyword>
<feature type="transmembrane region" description="Helical" evidence="10">
    <location>
        <begin position="74"/>
        <end position="97"/>
    </location>
</feature>
<dbReference type="InterPro" id="IPR030659">
    <property type="entry name" value="SecY_CS"/>
</dbReference>
<evidence type="ECO:0000313" key="12">
    <source>
        <dbReference type="EMBL" id="QGZ28537.1"/>
    </source>
</evidence>
<dbReference type="InterPro" id="IPR026593">
    <property type="entry name" value="SecY"/>
</dbReference>
<keyword evidence="4 10" id="KW-0812">Transmembrane</keyword>
<feature type="transmembrane region" description="Helical" evidence="10">
    <location>
        <begin position="392"/>
        <end position="412"/>
    </location>
</feature>
<comment type="function">
    <text evidence="10">The central subunit of the protein translocation channel SecYEG. Consists of two halves formed by TMs 1-5 and 6-10. These two domains form a lateral gate at the front which open onto the bilayer between TMs 2 and 7, and are clamped together by SecE at the back. The channel is closed by both a pore ring composed of hydrophobic SecY resides and a short helix (helix 2A) on the extracellular side of the membrane which forms a plug. The plug probably moves laterally to allow the channel to open. The ring and the pore may move independently.</text>
</comment>
<feature type="transmembrane region" description="Helical" evidence="10">
    <location>
        <begin position="149"/>
        <end position="169"/>
    </location>
</feature>
<evidence type="ECO:0000256" key="2">
    <source>
        <dbReference type="ARBA" id="ARBA00005751"/>
    </source>
</evidence>
<feature type="transmembrane region" description="Helical" evidence="10">
    <location>
        <begin position="310"/>
        <end position="332"/>
    </location>
</feature>